<comment type="caution">
    <text evidence="14">The sequence shown here is derived from an EMBL/GenBank/DDBJ whole genome shotgun (WGS) entry which is preliminary data.</text>
</comment>
<dbReference type="InterPro" id="IPR001222">
    <property type="entry name" value="Znf_TFIIS"/>
</dbReference>
<dbReference type="GO" id="GO:0005666">
    <property type="term" value="C:RNA polymerase III complex"/>
    <property type="evidence" value="ECO:0007669"/>
    <property type="project" value="TreeGrafter"/>
</dbReference>
<feature type="binding site" evidence="10">
    <location>
        <position position="7"/>
    </location>
    <ligand>
        <name>Zn(2+)</name>
        <dbReference type="ChEBI" id="CHEBI:29105"/>
        <label>1</label>
    </ligand>
</feature>
<evidence type="ECO:0000256" key="3">
    <source>
        <dbReference type="ARBA" id="ARBA00022723"/>
    </source>
</evidence>
<dbReference type="FunFam" id="2.20.25.10:FF:000005">
    <property type="entry name" value="DNA-directed RNA polymerase subunit"/>
    <property type="match status" value="1"/>
</dbReference>
<proteinExistence type="inferred from homology"/>
<sequence length="106" mass="12309">MLFCPTCANLLVISNETGYNKWACNTCAYEFPITKQMTSRTKLKRKEIDDVLGGEEMWAHADKTLASCDNCNNNEAYFYQLQIRSADEPMTTFYRCTSCGHRWREN</sequence>
<evidence type="ECO:0000256" key="5">
    <source>
        <dbReference type="ARBA" id="ARBA00022833"/>
    </source>
</evidence>
<dbReference type="GO" id="GO:0003676">
    <property type="term" value="F:nucleic acid binding"/>
    <property type="evidence" value="ECO:0007669"/>
    <property type="project" value="InterPro"/>
</dbReference>
<dbReference type="SMART" id="SM00661">
    <property type="entry name" value="RPOL9"/>
    <property type="match status" value="1"/>
</dbReference>
<organism evidence="14 15">
    <name type="scientific">Lyophyllum shimeji</name>
    <name type="common">Hon-shimeji</name>
    <name type="synonym">Tricholoma shimeji</name>
    <dbReference type="NCBI Taxonomy" id="47721"/>
    <lineage>
        <taxon>Eukaryota</taxon>
        <taxon>Fungi</taxon>
        <taxon>Dikarya</taxon>
        <taxon>Basidiomycota</taxon>
        <taxon>Agaricomycotina</taxon>
        <taxon>Agaricomycetes</taxon>
        <taxon>Agaricomycetidae</taxon>
        <taxon>Agaricales</taxon>
        <taxon>Tricholomatineae</taxon>
        <taxon>Lyophyllaceae</taxon>
        <taxon>Lyophyllum</taxon>
    </lineage>
</organism>
<feature type="binding site" evidence="10">
    <location>
        <position position="24"/>
    </location>
    <ligand>
        <name>Zn(2+)</name>
        <dbReference type="ChEBI" id="CHEBI:29105"/>
        <label>1</label>
    </ligand>
</feature>
<protein>
    <recommendedName>
        <fullName evidence="9">DNA-directed RNA polymerase subunit</fullName>
    </recommendedName>
</protein>
<accession>A0A9P3PET1</accession>
<dbReference type="PANTHER" id="PTHR11239:SF12">
    <property type="entry name" value="DNA-DIRECTED RNA POLYMERASE III SUBUNIT RPC10"/>
    <property type="match status" value="1"/>
</dbReference>
<evidence type="ECO:0000256" key="8">
    <source>
        <dbReference type="ARBA" id="ARBA00023242"/>
    </source>
</evidence>
<gene>
    <name evidence="14" type="primary">RPC11</name>
    <name evidence="14" type="ORF">LshimejAT787_0110120</name>
</gene>
<comment type="function">
    <text evidence="9">DNA-dependent RNA polymerase catalyzes the transcription of DNA into RNA using the four ribonucleoside triphosphates as substrates.</text>
</comment>
<evidence type="ECO:0000256" key="12">
    <source>
        <dbReference type="RuleBase" id="RU003474"/>
    </source>
</evidence>
<keyword evidence="2 9" id="KW-0240">DNA-directed RNA polymerase</keyword>
<evidence type="ECO:0000313" key="15">
    <source>
        <dbReference type="Proteomes" id="UP001063166"/>
    </source>
</evidence>
<dbReference type="InterPro" id="IPR001529">
    <property type="entry name" value="Zn_ribbon_RPB9"/>
</dbReference>
<keyword evidence="15" id="KW-1185">Reference proteome</keyword>
<dbReference type="Proteomes" id="UP001063166">
    <property type="component" value="Unassembled WGS sequence"/>
</dbReference>
<keyword evidence="8 9" id="KW-0539">Nucleus</keyword>
<evidence type="ECO:0000256" key="7">
    <source>
        <dbReference type="ARBA" id="ARBA00023163"/>
    </source>
</evidence>
<dbReference type="GO" id="GO:0006355">
    <property type="term" value="P:regulation of DNA-templated transcription"/>
    <property type="evidence" value="ECO:0007669"/>
    <property type="project" value="InterPro"/>
</dbReference>
<keyword evidence="5 10" id="KW-0862">Zinc</keyword>
<feature type="binding site" evidence="10">
    <location>
        <position position="96"/>
    </location>
    <ligand>
        <name>Zn(2+)</name>
        <dbReference type="ChEBI" id="CHEBI:29105"/>
        <label>2</label>
    </ligand>
</feature>
<evidence type="ECO:0000256" key="9">
    <source>
        <dbReference type="PIRNR" id="PIRNR005586"/>
    </source>
</evidence>
<feature type="domain" description="TFIIS-type" evidence="13">
    <location>
        <begin position="64"/>
        <end position="104"/>
    </location>
</feature>
<dbReference type="InterPro" id="IPR034014">
    <property type="entry name" value="Zn_ribbon_RPC11_C"/>
</dbReference>
<dbReference type="GO" id="GO:0006386">
    <property type="term" value="P:termination of RNA polymerase III transcription"/>
    <property type="evidence" value="ECO:0007669"/>
    <property type="project" value="UniProtKB-ARBA"/>
</dbReference>
<reference evidence="14" key="1">
    <citation type="submission" date="2022-07" db="EMBL/GenBank/DDBJ databases">
        <title>The genome of Lyophyllum shimeji provides insight into the initial evolution of ectomycorrhizal fungal genome.</title>
        <authorList>
            <person name="Kobayashi Y."/>
            <person name="Shibata T."/>
            <person name="Hirakawa H."/>
            <person name="Shigenobu S."/>
            <person name="Nishiyama T."/>
            <person name="Yamada A."/>
            <person name="Hasebe M."/>
            <person name="Kawaguchi M."/>
        </authorList>
    </citation>
    <scope>NUCLEOTIDE SEQUENCE</scope>
    <source>
        <strain evidence="14">AT787</strain>
    </source>
</reference>
<feature type="binding site" evidence="10">
    <location>
        <position position="68"/>
    </location>
    <ligand>
        <name>Zn(2+)</name>
        <dbReference type="ChEBI" id="CHEBI:29105"/>
        <label>2</label>
    </ligand>
</feature>
<evidence type="ECO:0000313" key="14">
    <source>
        <dbReference type="EMBL" id="GLB34128.1"/>
    </source>
</evidence>
<feature type="binding site" evidence="10">
    <location>
        <position position="99"/>
    </location>
    <ligand>
        <name>Zn(2+)</name>
        <dbReference type="ChEBI" id="CHEBI:29105"/>
        <label>2</label>
    </ligand>
</feature>
<keyword evidence="4 11" id="KW-0863">Zinc-finger</keyword>
<feature type="binding site" evidence="10">
    <location>
        <position position="27"/>
    </location>
    <ligand>
        <name>Zn(2+)</name>
        <dbReference type="ChEBI" id="CHEBI:29105"/>
        <label>1</label>
    </ligand>
</feature>
<evidence type="ECO:0000256" key="2">
    <source>
        <dbReference type="ARBA" id="ARBA00022478"/>
    </source>
</evidence>
<name>A0A9P3PET1_LYOSH</name>
<keyword evidence="6" id="KW-0805">Transcription regulation</keyword>
<feature type="zinc finger region" description="C4-type" evidence="11">
    <location>
        <begin position="4"/>
        <end position="27"/>
    </location>
</feature>
<evidence type="ECO:0000256" key="1">
    <source>
        <dbReference type="ARBA" id="ARBA00004123"/>
    </source>
</evidence>
<dbReference type="AlphaFoldDB" id="A0A9P3PET1"/>
<evidence type="ECO:0000256" key="4">
    <source>
        <dbReference type="ARBA" id="ARBA00022771"/>
    </source>
</evidence>
<dbReference type="OrthoDB" id="282152at2759"/>
<dbReference type="SMART" id="SM00440">
    <property type="entry name" value="ZnF_C2C2"/>
    <property type="match status" value="1"/>
</dbReference>
<dbReference type="SUPFAM" id="SSF57783">
    <property type="entry name" value="Zinc beta-ribbon"/>
    <property type="match status" value="1"/>
</dbReference>
<dbReference type="NCBIfam" id="TIGR01384">
    <property type="entry name" value="TFS_arch"/>
    <property type="match status" value="1"/>
</dbReference>
<keyword evidence="3 10" id="KW-0479">Metal-binding</keyword>
<dbReference type="PIRSF" id="PIRSF005586">
    <property type="entry name" value="RNApol_RpoM"/>
    <property type="match status" value="1"/>
</dbReference>
<feature type="binding site" evidence="10">
    <location>
        <position position="71"/>
    </location>
    <ligand>
        <name>Zn(2+)</name>
        <dbReference type="ChEBI" id="CHEBI:29105"/>
        <label>2</label>
    </ligand>
</feature>
<evidence type="ECO:0000256" key="10">
    <source>
        <dbReference type="PIRSR" id="PIRSR005586-1"/>
    </source>
</evidence>
<feature type="binding site" evidence="10">
    <location>
        <position position="4"/>
    </location>
    <ligand>
        <name>Zn(2+)</name>
        <dbReference type="ChEBI" id="CHEBI:29105"/>
        <label>1</label>
    </ligand>
</feature>
<evidence type="ECO:0000259" key="13">
    <source>
        <dbReference type="PROSITE" id="PS51133"/>
    </source>
</evidence>
<dbReference type="InterPro" id="IPR006288">
    <property type="entry name" value="TFS"/>
</dbReference>
<dbReference type="Pfam" id="PF02150">
    <property type="entry name" value="Zn_ribbon_RPB9"/>
    <property type="match status" value="1"/>
</dbReference>
<dbReference type="PANTHER" id="PTHR11239">
    <property type="entry name" value="DNA-DIRECTED RNA POLYMERASE"/>
    <property type="match status" value="1"/>
</dbReference>
<evidence type="ECO:0000256" key="11">
    <source>
        <dbReference type="PIRSR" id="PIRSR005586-2"/>
    </source>
</evidence>
<dbReference type="Gene3D" id="2.20.25.10">
    <property type="match status" value="1"/>
</dbReference>
<keyword evidence="7 9" id="KW-0804">Transcription</keyword>
<dbReference type="PROSITE" id="PS51133">
    <property type="entry name" value="ZF_TFIIS_2"/>
    <property type="match status" value="1"/>
</dbReference>
<comment type="subcellular location">
    <subcellularLocation>
        <location evidence="1 9">Nucleus</location>
    </subcellularLocation>
</comment>
<dbReference type="EMBL" id="BRPK01000001">
    <property type="protein sequence ID" value="GLB34128.1"/>
    <property type="molecule type" value="Genomic_DNA"/>
</dbReference>
<dbReference type="InterPro" id="IPR012164">
    <property type="entry name" value="Rpa12/Rpb9/Rpc10/TFS"/>
</dbReference>
<evidence type="ECO:0000256" key="6">
    <source>
        <dbReference type="ARBA" id="ARBA00023015"/>
    </source>
</evidence>
<dbReference type="GO" id="GO:0003899">
    <property type="term" value="F:DNA-directed RNA polymerase activity"/>
    <property type="evidence" value="ECO:0007669"/>
    <property type="project" value="InterPro"/>
</dbReference>
<dbReference type="CDD" id="cd10509">
    <property type="entry name" value="Zn-ribbon_RPC11"/>
    <property type="match status" value="1"/>
</dbReference>
<comment type="similarity">
    <text evidence="9 12">Belongs to the archaeal rpoM/eukaryotic RPA12/RPB9/RPC11 RNA polymerase family.</text>
</comment>
<dbReference type="Pfam" id="PF01096">
    <property type="entry name" value="Zn_ribbon_TFIIS"/>
    <property type="match status" value="1"/>
</dbReference>
<dbReference type="PROSITE" id="PS00466">
    <property type="entry name" value="ZF_TFIIS_1"/>
    <property type="match status" value="1"/>
</dbReference>
<dbReference type="GO" id="GO:0008270">
    <property type="term" value="F:zinc ion binding"/>
    <property type="evidence" value="ECO:0007669"/>
    <property type="project" value="UniProtKB-KW"/>
</dbReference>